<comment type="caution">
    <text evidence="3">The sequence shown here is derived from an EMBL/GenBank/DDBJ whole genome shotgun (WGS) entry which is preliminary data.</text>
</comment>
<keyword evidence="2" id="KW-0812">Transmembrane</keyword>
<reference evidence="4" key="2">
    <citation type="submission" date="2021-01" db="EMBL/GenBank/DDBJ databases">
        <authorList>
            <person name="Lovell J.T."/>
            <person name="Bentley N."/>
            <person name="Bhattarai G."/>
            <person name="Jenkins J.W."/>
            <person name="Sreedasyam A."/>
            <person name="Alarcon Y."/>
            <person name="Bock C."/>
            <person name="Boston L."/>
            <person name="Carlson J."/>
            <person name="Cervantes K."/>
            <person name="Clermont K."/>
            <person name="Krom N."/>
            <person name="Kubenka K."/>
            <person name="Mamidi S."/>
            <person name="Mattison C."/>
            <person name="Monteros M."/>
            <person name="Pisani C."/>
            <person name="Plott C."/>
            <person name="Rajasekar S."/>
            <person name="Rhein H.S."/>
            <person name="Rohla C."/>
            <person name="Song M."/>
            <person name="Hilaire R.S."/>
            <person name="Shu S."/>
            <person name="Wells L."/>
            <person name="Wang X."/>
            <person name="Webber J."/>
            <person name="Heerema R.J."/>
            <person name="Klein P."/>
            <person name="Conner P."/>
            <person name="Grauke L."/>
            <person name="Grimwood J."/>
            <person name="Schmutz J."/>
            <person name="Randall J.J."/>
        </authorList>
    </citation>
    <scope>NUCLEOTIDE SEQUENCE</scope>
    <source>
        <tissue evidence="4">Leaf</tissue>
    </source>
</reference>
<evidence type="ECO:0000256" key="1">
    <source>
        <dbReference type="SAM" id="MobiDB-lite"/>
    </source>
</evidence>
<evidence type="ECO:0000313" key="3">
    <source>
        <dbReference type="EMBL" id="KAG6635154.1"/>
    </source>
</evidence>
<dbReference type="EMBL" id="CM031819">
    <property type="protein sequence ID" value="KAG6635154.1"/>
    <property type="molecule type" value="Genomic_DNA"/>
</dbReference>
<gene>
    <name evidence="3" type="ORF">CIPAW_11G023500</name>
    <name evidence="4" type="ORF">I3842_11G023600</name>
</gene>
<evidence type="ECO:0000313" key="5">
    <source>
        <dbReference type="Proteomes" id="UP000811609"/>
    </source>
</evidence>
<protein>
    <recommendedName>
        <fullName evidence="6">Embryo defective 2759</fullName>
    </recommendedName>
</protein>
<feature type="transmembrane region" description="Helical" evidence="2">
    <location>
        <begin position="232"/>
        <end position="255"/>
    </location>
</feature>
<reference evidence="3" key="1">
    <citation type="submission" date="2020-12" db="EMBL/GenBank/DDBJ databases">
        <title>WGS assembly of Carya illinoinensis cv. Pawnee.</title>
        <authorList>
            <person name="Platts A."/>
            <person name="Shu S."/>
            <person name="Wright S."/>
            <person name="Barry K."/>
            <person name="Edger P."/>
            <person name="Pires J.C."/>
            <person name="Schmutz J."/>
        </authorList>
    </citation>
    <scope>NUCLEOTIDE SEQUENCE</scope>
    <source>
        <tissue evidence="3">Leaf</tissue>
    </source>
</reference>
<dbReference type="Proteomes" id="UP000811609">
    <property type="component" value="Chromosome 11"/>
</dbReference>
<evidence type="ECO:0000256" key="2">
    <source>
        <dbReference type="SAM" id="Phobius"/>
    </source>
</evidence>
<accession>A0A8T1P0C9</accession>
<feature type="region of interest" description="Disordered" evidence="1">
    <location>
        <begin position="82"/>
        <end position="118"/>
    </location>
</feature>
<keyword evidence="5" id="KW-1185">Reference proteome</keyword>
<keyword evidence="2" id="KW-1133">Transmembrane helix</keyword>
<dbReference type="PANTHER" id="PTHR48223">
    <property type="entry name" value="DEFECTIVE 2759, PUTATIVE ISOFORM 1-RELATED"/>
    <property type="match status" value="1"/>
</dbReference>
<evidence type="ECO:0000313" key="4">
    <source>
        <dbReference type="EMBL" id="KAG6686508.1"/>
    </source>
</evidence>
<dbReference type="Proteomes" id="UP000811246">
    <property type="component" value="Chromosome 11"/>
</dbReference>
<proteinExistence type="predicted"/>
<organism evidence="3 5">
    <name type="scientific">Carya illinoinensis</name>
    <name type="common">Pecan</name>
    <dbReference type="NCBI Taxonomy" id="32201"/>
    <lineage>
        <taxon>Eukaryota</taxon>
        <taxon>Viridiplantae</taxon>
        <taxon>Streptophyta</taxon>
        <taxon>Embryophyta</taxon>
        <taxon>Tracheophyta</taxon>
        <taxon>Spermatophyta</taxon>
        <taxon>Magnoliopsida</taxon>
        <taxon>eudicotyledons</taxon>
        <taxon>Gunneridae</taxon>
        <taxon>Pentapetalae</taxon>
        <taxon>rosids</taxon>
        <taxon>fabids</taxon>
        <taxon>Fagales</taxon>
        <taxon>Juglandaceae</taxon>
        <taxon>Carya</taxon>
    </lineage>
</organism>
<sequence length="346" mass="39600">MVAKVETMALVTYQMQVSYSTFYSRPLSWDKRLKLKQSVKTLHMVGKTDRCFLLKRNVRLSVGAPCNPGKLKPLRISAFKGSAQNEESAGRANGSKVPKNSVKLKESGDTADSPKANDIPLSYTSEAKESIASSPAIHNLFIKFLTLLRTQSPRQVVNGVLGEEPPLREISETETQHGTENKERGEILRATWCYFLGLDATVKIPLLIFVPLYLAINVIYGAEVSKELTPLWVVGPLIIALYIKMFRGLWALYVFSFKMTVKIVKNLPTYFRVAYSYVARGKLKEDVLARFWQPVENIKNLDYKELAREKLKELQERAVEWYLDYVESIWPYYCRTIRFLKRANLI</sequence>
<feature type="transmembrane region" description="Helical" evidence="2">
    <location>
        <begin position="192"/>
        <end position="220"/>
    </location>
</feature>
<dbReference type="EMBL" id="CM031835">
    <property type="protein sequence ID" value="KAG6686508.1"/>
    <property type="molecule type" value="Genomic_DNA"/>
</dbReference>
<name>A0A8T1P0C9_CARIL</name>
<evidence type="ECO:0008006" key="6">
    <source>
        <dbReference type="Google" id="ProtNLM"/>
    </source>
</evidence>
<dbReference type="PANTHER" id="PTHR48223:SF1">
    <property type="entry name" value="ABC TRANSMEMBRANE TYPE-1 DOMAIN-CONTAINING PROTEIN"/>
    <property type="match status" value="1"/>
</dbReference>
<dbReference type="AlphaFoldDB" id="A0A8T1P0C9"/>
<keyword evidence="2" id="KW-0472">Membrane</keyword>